<dbReference type="Gene3D" id="1.10.287.4300">
    <property type="entry name" value="Stage III sporulation protein AH-like"/>
    <property type="match status" value="1"/>
</dbReference>
<dbReference type="EMBL" id="JBJIAA010000011">
    <property type="protein sequence ID" value="MFL0251565.1"/>
    <property type="molecule type" value="Genomic_DNA"/>
</dbReference>
<comment type="caution">
    <text evidence="2">The sequence shown here is derived from an EMBL/GenBank/DDBJ whole genome shotgun (WGS) entry which is preliminary data.</text>
</comment>
<protein>
    <submittedName>
        <fullName evidence="2">SpoIIIAH-like family protein</fullName>
    </submittedName>
</protein>
<sequence length="180" mass="19711">MNKKQAVIIVTLLVLIVCAAVLATKFRSPYLYVNDTDLDNDNKSTVSLNKDSSKNTSSSSTSTKSDLFSQGKLDREQKDQSEIQTLKNMIDDKSVSSSTRSAAEQKLMALTDNDSKCTKVETLLKSKGFKDVLCSINNNKVTVNVKASSSTLSDVQLRDIKDVVNSVTGIRNIEVLPITK</sequence>
<dbReference type="InterPro" id="IPR024232">
    <property type="entry name" value="SpoIIIAH"/>
</dbReference>
<organism evidence="2 3">
    <name type="scientific">Clostridium neuense</name>
    <dbReference type="NCBI Taxonomy" id="1728934"/>
    <lineage>
        <taxon>Bacteria</taxon>
        <taxon>Bacillati</taxon>
        <taxon>Bacillota</taxon>
        <taxon>Clostridia</taxon>
        <taxon>Eubacteriales</taxon>
        <taxon>Clostridiaceae</taxon>
        <taxon>Clostridium</taxon>
    </lineage>
</organism>
<reference evidence="2 3" key="1">
    <citation type="submission" date="2024-11" db="EMBL/GenBank/DDBJ databases">
        <authorList>
            <person name="Heng Y.C."/>
            <person name="Lim A.C.H."/>
            <person name="Lee J.K.Y."/>
            <person name="Kittelmann S."/>
        </authorList>
    </citation>
    <scope>NUCLEOTIDE SEQUENCE [LARGE SCALE GENOMIC DNA]</scope>
    <source>
        <strain evidence="2 3">WILCCON 0114</strain>
    </source>
</reference>
<dbReference type="InterPro" id="IPR038503">
    <property type="entry name" value="SpoIIIAH_sf"/>
</dbReference>
<feature type="region of interest" description="Disordered" evidence="1">
    <location>
        <begin position="43"/>
        <end position="80"/>
    </location>
</feature>
<proteinExistence type="predicted"/>
<feature type="compositionally biased region" description="Low complexity" evidence="1">
    <location>
        <begin position="47"/>
        <end position="67"/>
    </location>
</feature>
<dbReference type="Proteomes" id="UP001623592">
    <property type="component" value="Unassembled WGS sequence"/>
</dbReference>
<dbReference type="RefSeq" id="WP_406788218.1">
    <property type="nucleotide sequence ID" value="NZ_JBJIAA010000011.1"/>
</dbReference>
<name>A0ABW8THQ0_9CLOT</name>
<evidence type="ECO:0000313" key="3">
    <source>
        <dbReference type="Proteomes" id="UP001623592"/>
    </source>
</evidence>
<evidence type="ECO:0000256" key="1">
    <source>
        <dbReference type="SAM" id="MobiDB-lite"/>
    </source>
</evidence>
<gene>
    <name evidence="2" type="ORF">ACJDT4_14175</name>
</gene>
<keyword evidence="3" id="KW-1185">Reference proteome</keyword>
<dbReference type="Pfam" id="PF12685">
    <property type="entry name" value="SpoIIIAH"/>
    <property type="match status" value="1"/>
</dbReference>
<accession>A0ABW8THQ0</accession>
<evidence type="ECO:0000313" key="2">
    <source>
        <dbReference type="EMBL" id="MFL0251565.1"/>
    </source>
</evidence>